<feature type="transmembrane region" description="Helical" evidence="1">
    <location>
        <begin position="16"/>
        <end position="37"/>
    </location>
</feature>
<reference evidence="3" key="3">
    <citation type="submission" date="2024-03" db="EMBL/GenBank/DDBJ databases">
        <title>The Genome Sequence of Enterococcus sp. DIV0238c.</title>
        <authorList>
            <consortium name="The Broad Institute Genomics Platform"/>
            <consortium name="The Broad Institute Microbial Omics Core"/>
            <consortium name="The Broad Institute Genomic Center for Infectious Diseases"/>
            <person name="Earl A."/>
            <person name="Manson A."/>
            <person name="Gilmore M."/>
            <person name="Schwartman J."/>
            <person name="Shea T."/>
            <person name="Abouelleil A."/>
            <person name="Cao P."/>
            <person name="Chapman S."/>
            <person name="Cusick C."/>
            <person name="Young S."/>
            <person name="Neafsey D."/>
            <person name="Nusbaum C."/>
            <person name="Birren B."/>
        </authorList>
    </citation>
    <scope>NUCLEOTIDE SEQUENCE</scope>
    <source>
        <strain evidence="3">9D6_DIV0238</strain>
    </source>
</reference>
<reference evidence="2" key="1">
    <citation type="submission" date="2017-05" db="EMBL/GenBank/DDBJ databases">
        <title>The Genome Sequence of Enterococcus sp. 9D6_DIV0238.</title>
        <authorList>
            <consortium name="The Broad Institute Genomics Platform"/>
            <consortium name="The Broad Institute Genomic Center for Infectious Diseases"/>
            <person name="Earl A."/>
            <person name="Manson A."/>
            <person name="Schwartman J."/>
            <person name="Gilmore M."/>
            <person name="Abouelleil A."/>
            <person name="Cao P."/>
            <person name="Chapman S."/>
            <person name="Cusick C."/>
            <person name="Shea T."/>
            <person name="Young S."/>
            <person name="Neafsey D."/>
            <person name="Nusbaum C."/>
            <person name="Birren B."/>
        </authorList>
    </citation>
    <scope>NUCLEOTIDE SEQUENCE [LARGE SCALE GENOMIC DNA]</scope>
    <source>
        <strain evidence="2">9D6_DIV0238</strain>
    </source>
</reference>
<sequence>MNKIKFEETNSKVLNGFWQGVAGGTVAGVVIGSIIVLT</sequence>
<evidence type="ECO:0000313" key="2">
    <source>
        <dbReference type="EMBL" id="OUZ30464.1"/>
    </source>
</evidence>
<protein>
    <submittedName>
        <fullName evidence="2">Uncharacterized protein</fullName>
    </submittedName>
</protein>
<evidence type="ECO:0000313" key="4">
    <source>
        <dbReference type="Proteomes" id="UP000196151"/>
    </source>
</evidence>
<dbReference type="Proteomes" id="UP000196151">
    <property type="component" value="Chromosome"/>
</dbReference>
<dbReference type="EMBL" id="CP147246">
    <property type="protein sequence ID" value="WYJ94556.1"/>
    <property type="molecule type" value="Genomic_DNA"/>
</dbReference>
<reference evidence="3" key="2">
    <citation type="submission" date="2017-05" db="EMBL/GenBank/DDBJ databases">
        <authorList>
            <consortium name="The Broad Institute Genomics Platform"/>
            <consortium name="The Broad Institute Genomic Center for Infectious Diseases"/>
            <person name="Earl A."/>
            <person name="Manson A."/>
            <person name="Schwartman J."/>
            <person name="Gilmore M."/>
            <person name="Abouelleil A."/>
            <person name="Cao P."/>
            <person name="Chapman S."/>
            <person name="Cusick C."/>
            <person name="Shea T."/>
            <person name="Young S."/>
            <person name="Neafsey D."/>
            <person name="Nusbaum C."/>
            <person name="Birren B."/>
        </authorList>
    </citation>
    <scope>NUCLEOTIDE SEQUENCE</scope>
    <source>
        <strain evidence="3">9D6_DIV0238</strain>
    </source>
</reference>
<proteinExistence type="predicted"/>
<keyword evidence="1" id="KW-0812">Transmembrane</keyword>
<dbReference type="AlphaFoldDB" id="A0A200IZQ4"/>
<keyword evidence="4" id="KW-1185">Reference proteome</keyword>
<accession>A0A200IZQ4</accession>
<keyword evidence="1" id="KW-1133">Transmembrane helix</keyword>
<dbReference type="EMBL" id="NIBQ01000003">
    <property type="protein sequence ID" value="OUZ30464.1"/>
    <property type="molecule type" value="Genomic_DNA"/>
</dbReference>
<gene>
    <name evidence="3" type="ORF">A5889_002069</name>
    <name evidence="2" type="ORF">A5889_002752</name>
</gene>
<evidence type="ECO:0000256" key="1">
    <source>
        <dbReference type="SAM" id="Phobius"/>
    </source>
</evidence>
<organism evidence="2">
    <name type="scientific">Candidatus Enterococcus dunnyi</name>
    <dbReference type="NCBI Taxonomy" id="1834192"/>
    <lineage>
        <taxon>Bacteria</taxon>
        <taxon>Bacillati</taxon>
        <taxon>Bacillota</taxon>
        <taxon>Bacilli</taxon>
        <taxon>Lactobacillales</taxon>
        <taxon>Enterococcaceae</taxon>
        <taxon>Enterococcus</taxon>
    </lineage>
</organism>
<keyword evidence="1" id="KW-0472">Membrane</keyword>
<evidence type="ECO:0000313" key="3">
    <source>
        <dbReference type="EMBL" id="WYJ94556.1"/>
    </source>
</evidence>
<name>A0A200IZQ4_9ENTE</name>